<feature type="compositionally biased region" description="Gly residues" evidence="1">
    <location>
        <begin position="168"/>
        <end position="177"/>
    </location>
</feature>
<dbReference type="AlphaFoldDB" id="A0A448WDQ8"/>
<dbReference type="Proteomes" id="UP000784294">
    <property type="component" value="Unassembled WGS sequence"/>
</dbReference>
<accession>A0A448WDQ8</accession>
<keyword evidence="3" id="KW-1185">Reference proteome</keyword>
<evidence type="ECO:0000313" key="3">
    <source>
        <dbReference type="Proteomes" id="UP000784294"/>
    </source>
</evidence>
<reference evidence="2" key="1">
    <citation type="submission" date="2018-11" db="EMBL/GenBank/DDBJ databases">
        <authorList>
            <consortium name="Pathogen Informatics"/>
        </authorList>
    </citation>
    <scope>NUCLEOTIDE SEQUENCE</scope>
</reference>
<sequence length="196" mass="19853">MMAPSADDADAWESDAQNFPIALAKLGKQDQTNAIQLKETATKSKPHHLGLHIYDPRGQHSLNETSLAYGASAVAYLQNPGTNDPQATNFATNSASLSPASQYSPRLRHGVGGFAADGHAADLEAGASTGRWNSGAWRQGGPGGLVPSGLATPAQAAGSGRLLPGLGAGVAGPGGYLGPQHKPGTIVAEVTDPAGR</sequence>
<dbReference type="EMBL" id="CAAALY010005897">
    <property type="protein sequence ID" value="VEL09264.1"/>
    <property type="molecule type" value="Genomic_DNA"/>
</dbReference>
<comment type="caution">
    <text evidence="2">The sequence shown here is derived from an EMBL/GenBank/DDBJ whole genome shotgun (WGS) entry which is preliminary data.</text>
</comment>
<organism evidence="2 3">
    <name type="scientific">Protopolystoma xenopodis</name>
    <dbReference type="NCBI Taxonomy" id="117903"/>
    <lineage>
        <taxon>Eukaryota</taxon>
        <taxon>Metazoa</taxon>
        <taxon>Spiralia</taxon>
        <taxon>Lophotrochozoa</taxon>
        <taxon>Platyhelminthes</taxon>
        <taxon>Monogenea</taxon>
        <taxon>Polyopisthocotylea</taxon>
        <taxon>Polystomatidea</taxon>
        <taxon>Polystomatidae</taxon>
        <taxon>Protopolystoma</taxon>
    </lineage>
</organism>
<proteinExistence type="predicted"/>
<name>A0A448WDQ8_9PLAT</name>
<gene>
    <name evidence="2" type="ORF">PXEA_LOCUS2704</name>
</gene>
<feature type="region of interest" description="Disordered" evidence="1">
    <location>
        <begin position="168"/>
        <end position="196"/>
    </location>
</feature>
<evidence type="ECO:0000256" key="1">
    <source>
        <dbReference type="SAM" id="MobiDB-lite"/>
    </source>
</evidence>
<protein>
    <submittedName>
        <fullName evidence="2">Uncharacterized protein</fullName>
    </submittedName>
</protein>
<evidence type="ECO:0000313" key="2">
    <source>
        <dbReference type="EMBL" id="VEL09264.1"/>
    </source>
</evidence>